<evidence type="ECO:0000256" key="4">
    <source>
        <dbReference type="ARBA" id="ARBA00023163"/>
    </source>
</evidence>
<dbReference type="PRINTS" id="PR00039">
    <property type="entry name" value="HTHLYSR"/>
</dbReference>
<evidence type="ECO:0000256" key="3">
    <source>
        <dbReference type="ARBA" id="ARBA00023125"/>
    </source>
</evidence>
<evidence type="ECO:0000313" key="7">
    <source>
        <dbReference type="Proteomes" id="UP001500394"/>
    </source>
</evidence>
<proteinExistence type="inferred from homology"/>
<dbReference type="PANTHER" id="PTHR30346">
    <property type="entry name" value="TRANSCRIPTIONAL DUAL REGULATOR HCAR-RELATED"/>
    <property type="match status" value="1"/>
</dbReference>
<keyword evidence="4" id="KW-0804">Transcription</keyword>
<dbReference type="InterPro" id="IPR036390">
    <property type="entry name" value="WH_DNA-bd_sf"/>
</dbReference>
<dbReference type="SUPFAM" id="SSF46785">
    <property type="entry name" value="Winged helix' DNA-binding domain"/>
    <property type="match status" value="1"/>
</dbReference>
<dbReference type="PROSITE" id="PS50931">
    <property type="entry name" value="HTH_LYSR"/>
    <property type="match status" value="1"/>
</dbReference>
<keyword evidence="2" id="KW-0805">Transcription regulation</keyword>
<dbReference type="Proteomes" id="UP001500394">
    <property type="component" value="Unassembled WGS sequence"/>
</dbReference>
<dbReference type="Gene3D" id="3.40.190.10">
    <property type="entry name" value="Periplasmic binding protein-like II"/>
    <property type="match status" value="2"/>
</dbReference>
<feature type="domain" description="HTH lysR-type" evidence="5">
    <location>
        <begin position="5"/>
        <end position="62"/>
    </location>
</feature>
<comment type="similarity">
    <text evidence="1">Belongs to the LysR transcriptional regulatory family.</text>
</comment>
<dbReference type="EMBL" id="BAABGR010000038">
    <property type="protein sequence ID" value="GAA4520455.1"/>
    <property type="molecule type" value="Genomic_DNA"/>
</dbReference>
<reference evidence="7" key="1">
    <citation type="journal article" date="2019" name="Int. J. Syst. Evol. Microbiol.">
        <title>The Global Catalogue of Microorganisms (GCM) 10K type strain sequencing project: providing services to taxonomists for standard genome sequencing and annotation.</title>
        <authorList>
            <consortium name="The Broad Institute Genomics Platform"/>
            <consortium name="The Broad Institute Genome Sequencing Center for Infectious Disease"/>
            <person name="Wu L."/>
            <person name="Ma J."/>
        </authorList>
    </citation>
    <scope>NUCLEOTIDE SEQUENCE [LARGE SCALE GENOMIC DNA]</scope>
    <source>
        <strain evidence="7">JCM 17858</strain>
    </source>
</reference>
<dbReference type="InterPro" id="IPR005119">
    <property type="entry name" value="LysR_subst-bd"/>
</dbReference>
<dbReference type="SUPFAM" id="SSF53850">
    <property type="entry name" value="Periplasmic binding protein-like II"/>
    <property type="match status" value="1"/>
</dbReference>
<evidence type="ECO:0000256" key="1">
    <source>
        <dbReference type="ARBA" id="ARBA00009437"/>
    </source>
</evidence>
<dbReference type="InterPro" id="IPR000847">
    <property type="entry name" value="LysR_HTH_N"/>
</dbReference>
<name>A0ABP8R7W2_9SPHI</name>
<accession>A0ABP8R7W2</accession>
<dbReference type="Pfam" id="PF00126">
    <property type="entry name" value="HTH_1"/>
    <property type="match status" value="1"/>
</dbReference>
<keyword evidence="7" id="KW-1185">Reference proteome</keyword>
<protein>
    <submittedName>
        <fullName evidence="6">LysR substrate-binding domain-containing protein</fullName>
    </submittedName>
</protein>
<sequence>MNYQIELRHLYYFKVLAEELHYRRAAERLFISQPGLTRQIKQMEEIYKTALFERGKRFVKLTPAGEYLKKEVELLFTHYHNIHTQIEKIGEGKIATLKLGFIGSAVQTILPELLTRLKSQQPMVDITLNELSNEIQMELLLKDELDFGFVRMENFPPKIESLPILTEHFALVVPKGHPLSQTKKADFAHLKEESFILFSRAYSTTYYDLVMSIFRDHHFIPNVTLRTVNALTIFNLVSQGMGMAIVPSSLKKGYNADVDFIELKHIPQRTTLYLAWNMENRNPGIPLFLEITKKICG</sequence>
<organism evidence="6 7">
    <name type="scientific">Sphingobacterium thermophilum</name>
    <dbReference type="NCBI Taxonomy" id="768534"/>
    <lineage>
        <taxon>Bacteria</taxon>
        <taxon>Pseudomonadati</taxon>
        <taxon>Bacteroidota</taxon>
        <taxon>Sphingobacteriia</taxon>
        <taxon>Sphingobacteriales</taxon>
        <taxon>Sphingobacteriaceae</taxon>
        <taxon>Sphingobacterium</taxon>
    </lineage>
</organism>
<gene>
    <name evidence="6" type="ORF">GCM10023173_24730</name>
</gene>
<keyword evidence="3" id="KW-0238">DNA-binding</keyword>
<dbReference type="Pfam" id="PF03466">
    <property type="entry name" value="LysR_substrate"/>
    <property type="match status" value="1"/>
</dbReference>
<evidence type="ECO:0000313" key="6">
    <source>
        <dbReference type="EMBL" id="GAA4520455.1"/>
    </source>
</evidence>
<comment type="caution">
    <text evidence="6">The sequence shown here is derived from an EMBL/GenBank/DDBJ whole genome shotgun (WGS) entry which is preliminary data.</text>
</comment>
<evidence type="ECO:0000256" key="2">
    <source>
        <dbReference type="ARBA" id="ARBA00023015"/>
    </source>
</evidence>
<evidence type="ECO:0000259" key="5">
    <source>
        <dbReference type="PROSITE" id="PS50931"/>
    </source>
</evidence>
<dbReference type="Gene3D" id="1.10.10.10">
    <property type="entry name" value="Winged helix-like DNA-binding domain superfamily/Winged helix DNA-binding domain"/>
    <property type="match status" value="1"/>
</dbReference>
<dbReference type="RefSeq" id="WP_345068905.1">
    <property type="nucleotide sequence ID" value="NZ_BAABGR010000038.1"/>
</dbReference>
<dbReference type="InterPro" id="IPR036388">
    <property type="entry name" value="WH-like_DNA-bd_sf"/>
</dbReference>
<dbReference type="PANTHER" id="PTHR30346:SF0">
    <property type="entry name" value="HCA OPERON TRANSCRIPTIONAL ACTIVATOR HCAR"/>
    <property type="match status" value="1"/>
</dbReference>